<feature type="compositionally biased region" description="Low complexity" evidence="5">
    <location>
        <begin position="19"/>
        <end position="45"/>
    </location>
</feature>
<evidence type="ECO:0000256" key="1">
    <source>
        <dbReference type="ARBA" id="ARBA00022723"/>
    </source>
</evidence>
<reference evidence="8 9" key="1">
    <citation type="submission" date="2019-07" db="EMBL/GenBank/DDBJ databases">
        <title>Annotation for the trematode Paragonimus westermani.</title>
        <authorList>
            <person name="Choi Y.-J."/>
        </authorList>
    </citation>
    <scope>NUCLEOTIDE SEQUENCE [LARGE SCALE GENOMIC DNA]</scope>
    <source>
        <strain evidence="8">180907_Pwestermani</strain>
    </source>
</reference>
<dbReference type="InterPro" id="IPR010911">
    <property type="entry name" value="Rab_BD"/>
</dbReference>
<dbReference type="Gene3D" id="3.30.40.10">
    <property type="entry name" value="Zinc/RING finger domain, C3HC4 (zinc finger)"/>
    <property type="match status" value="1"/>
</dbReference>
<dbReference type="GO" id="GO:0008270">
    <property type="term" value="F:zinc ion binding"/>
    <property type="evidence" value="ECO:0007669"/>
    <property type="project" value="UniProtKB-KW"/>
</dbReference>
<feature type="compositionally biased region" description="Polar residues" evidence="5">
    <location>
        <begin position="1"/>
        <end position="14"/>
    </location>
</feature>
<evidence type="ECO:0000259" key="6">
    <source>
        <dbReference type="PROSITE" id="PS50089"/>
    </source>
</evidence>
<dbReference type="InterPro" id="IPR041282">
    <property type="entry name" value="FYVE_2"/>
</dbReference>
<dbReference type="SUPFAM" id="SSF57903">
    <property type="entry name" value="FYVE/PHD zinc finger"/>
    <property type="match status" value="1"/>
</dbReference>
<dbReference type="PROSITE" id="PS50089">
    <property type="entry name" value="ZF_RING_2"/>
    <property type="match status" value="1"/>
</dbReference>
<dbReference type="Proteomes" id="UP000699462">
    <property type="component" value="Unassembled WGS sequence"/>
</dbReference>
<evidence type="ECO:0000256" key="5">
    <source>
        <dbReference type="SAM" id="MobiDB-lite"/>
    </source>
</evidence>
<keyword evidence="9" id="KW-1185">Reference proteome</keyword>
<protein>
    <recommendedName>
        <fullName evidence="10">RING-type domain-containing protein</fullName>
    </recommendedName>
</protein>
<dbReference type="PROSITE" id="PS00518">
    <property type="entry name" value="ZF_RING_1"/>
    <property type="match status" value="1"/>
</dbReference>
<feature type="region of interest" description="Disordered" evidence="5">
    <location>
        <begin position="227"/>
        <end position="250"/>
    </location>
</feature>
<name>A0A8T0D6J2_9TREM</name>
<dbReference type="EMBL" id="JTDF01021057">
    <property type="protein sequence ID" value="KAF8562348.1"/>
    <property type="molecule type" value="Genomic_DNA"/>
</dbReference>
<organism evidence="8 9">
    <name type="scientific">Paragonimus westermani</name>
    <dbReference type="NCBI Taxonomy" id="34504"/>
    <lineage>
        <taxon>Eukaryota</taxon>
        <taxon>Metazoa</taxon>
        <taxon>Spiralia</taxon>
        <taxon>Lophotrochozoa</taxon>
        <taxon>Platyhelminthes</taxon>
        <taxon>Trematoda</taxon>
        <taxon>Digenea</taxon>
        <taxon>Plagiorchiida</taxon>
        <taxon>Troglotremata</taxon>
        <taxon>Troglotrematidae</taxon>
        <taxon>Paragonimus</taxon>
    </lineage>
</organism>
<keyword evidence="2 4" id="KW-0863">Zinc-finger</keyword>
<evidence type="ECO:0000259" key="7">
    <source>
        <dbReference type="PROSITE" id="PS50916"/>
    </source>
</evidence>
<feature type="region of interest" description="Disordered" evidence="5">
    <location>
        <begin position="1"/>
        <end position="67"/>
    </location>
</feature>
<comment type="caution">
    <text evidence="8">The sequence shown here is derived from an EMBL/GenBank/DDBJ whole genome shotgun (WGS) entry which is preliminary data.</text>
</comment>
<dbReference type="PROSITE" id="PS50916">
    <property type="entry name" value="RABBD"/>
    <property type="match status" value="1"/>
</dbReference>
<sequence length="388" mass="43471">MSTSMINESRFNSRGRNKSGGSRTSSPGRGPRSEGGYSATLSQKSTDSKKKRSSTYPKKGSTLGNIDLSEEDQAHLNDVLERFDRFRQMEERRIRDLQSELVEKQKVRIRNAEASGDGHCYNCGRLFMAVFNTPIECHICRHEFCRMCLEKMPKSKDLICKFCRFESVTRGQTGVWFMEELKKARAAGRVRGVSGPEALRSSLMRIKRESRANSLMQQIANPLSDQDLDNSCSNESSHISIDESDSRSLEDEDFDIHPRAIRLSTASTYTHKAYSPVSIKPLTASTALCARSGKCCFDPDDPMELELTDLGDEVTPIRSTSKGLCSCESDMKTPDSAELSEHLNHSEMVLDPVGSEAEALLRAKRSFRRVRFLAALMRTKELPSPTEG</sequence>
<feature type="compositionally biased region" description="Basic and acidic residues" evidence="5">
    <location>
        <begin position="240"/>
        <end position="249"/>
    </location>
</feature>
<evidence type="ECO:0008006" key="10">
    <source>
        <dbReference type="Google" id="ProtNLM"/>
    </source>
</evidence>
<evidence type="ECO:0000313" key="8">
    <source>
        <dbReference type="EMBL" id="KAF8562348.1"/>
    </source>
</evidence>
<dbReference type="OrthoDB" id="195679at2759"/>
<dbReference type="InterPro" id="IPR013083">
    <property type="entry name" value="Znf_RING/FYVE/PHD"/>
</dbReference>
<dbReference type="InterPro" id="IPR017907">
    <property type="entry name" value="Znf_RING_CS"/>
</dbReference>
<dbReference type="InterPro" id="IPR001841">
    <property type="entry name" value="Znf_RING"/>
</dbReference>
<dbReference type="GO" id="GO:0031267">
    <property type="term" value="F:small GTPase binding"/>
    <property type="evidence" value="ECO:0007669"/>
    <property type="project" value="InterPro"/>
</dbReference>
<dbReference type="Pfam" id="PF02318">
    <property type="entry name" value="FYVE_2"/>
    <property type="match status" value="1"/>
</dbReference>
<evidence type="ECO:0000256" key="3">
    <source>
        <dbReference type="ARBA" id="ARBA00022833"/>
    </source>
</evidence>
<dbReference type="AlphaFoldDB" id="A0A8T0D6J2"/>
<evidence type="ECO:0000313" key="9">
    <source>
        <dbReference type="Proteomes" id="UP000699462"/>
    </source>
</evidence>
<dbReference type="GO" id="GO:0006886">
    <property type="term" value="P:intracellular protein transport"/>
    <property type="evidence" value="ECO:0007669"/>
    <property type="project" value="InterPro"/>
</dbReference>
<evidence type="ECO:0000256" key="2">
    <source>
        <dbReference type="ARBA" id="ARBA00022771"/>
    </source>
</evidence>
<evidence type="ECO:0000256" key="4">
    <source>
        <dbReference type="PROSITE-ProRule" id="PRU00175"/>
    </source>
</evidence>
<feature type="domain" description="RING-type" evidence="6">
    <location>
        <begin position="120"/>
        <end position="164"/>
    </location>
</feature>
<proteinExistence type="predicted"/>
<accession>A0A8T0D6J2</accession>
<keyword evidence="3" id="KW-0862">Zinc</keyword>
<keyword evidence="1" id="KW-0479">Metal-binding</keyword>
<gene>
    <name evidence="8" type="ORF">P879_08163</name>
</gene>
<feature type="domain" description="RabBD" evidence="7">
    <location>
        <begin position="62"/>
        <end position="180"/>
    </location>
</feature>
<dbReference type="InterPro" id="IPR011011">
    <property type="entry name" value="Znf_FYVE_PHD"/>
</dbReference>